<name>A0A381E3D4_9GAMM</name>
<feature type="coiled-coil region" evidence="1">
    <location>
        <begin position="22"/>
        <end position="49"/>
    </location>
</feature>
<evidence type="ECO:0000313" key="3">
    <source>
        <dbReference type="EMBL" id="SUX20733.1"/>
    </source>
</evidence>
<feature type="region of interest" description="Disordered" evidence="2">
    <location>
        <begin position="79"/>
        <end position="102"/>
    </location>
</feature>
<keyword evidence="4" id="KW-1185">Reference proteome</keyword>
<proteinExistence type="predicted"/>
<dbReference type="EMBL" id="UFUW01000001">
    <property type="protein sequence ID" value="SUX20733.1"/>
    <property type="molecule type" value="Genomic_DNA"/>
</dbReference>
<evidence type="ECO:0000313" key="4">
    <source>
        <dbReference type="Proteomes" id="UP000254572"/>
    </source>
</evidence>
<protein>
    <submittedName>
        <fullName evidence="3">Uncharacterized protein</fullName>
    </submittedName>
</protein>
<dbReference type="OrthoDB" id="9973854at2"/>
<keyword evidence="1" id="KW-0175">Coiled coil</keyword>
<gene>
    <name evidence="3" type="ORF">NCTC13294_00819</name>
</gene>
<sequence length="102" mass="11121">MRATIMIGLLLGLGIAGLGMRVNHLNDALNTAKQERDAVQAAYQALAEQHQASDEAYQALLATQSQIDARHRPIIRRIQQAPTGDDAPLSPVLRQTLQELTP</sequence>
<organism evidence="3 4">
    <name type="scientific">Cardiobacterium valvarum</name>
    <dbReference type="NCBI Taxonomy" id="194702"/>
    <lineage>
        <taxon>Bacteria</taxon>
        <taxon>Pseudomonadati</taxon>
        <taxon>Pseudomonadota</taxon>
        <taxon>Gammaproteobacteria</taxon>
        <taxon>Cardiobacteriales</taxon>
        <taxon>Cardiobacteriaceae</taxon>
        <taxon>Cardiobacterium</taxon>
    </lineage>
</organism>
<dbReference type="RefSeq" id="WP_115611074.1">
    <property type="nucleotide sequence ID" value="NZ_JBHLZC010000001.1"/>
</dbReference>
<dbReference type="Proteomes" id="UP000254572">
    <property type="component" value="Unassembled WGS sequence"/>
</dbReference>
<feature type="compositionally biased region" description="Polar residues" evidence="2">
    <location>
        <begin position="93"/>
        <end position="102"/>
    </location>
</feature>
<dbReference type="AlphaFoldDB" id="A0A381E3D4"/>
<evidence type="ECO:0000256" key="2">
    <source>
        <dbReference type="SAM" id="MobiDB-lite"/>
    </source>
</evidence>
<reference evidence="3 4" key="1">
    <citation type="submission" date="2018-06" db="EMBL/GenBank/DDBJ databases">
        <authorList>
            <consortium name="Pathogen Informatics"/>
            <person name="Doyle S."/>
        </authorList>
    </citation>
    <scope>NUCLEOTIDE SEQUENCE [LARGE SCALE GENOMIC DNA]</scope>
    <source>
        <strain evidence="3 4">NCTC13294</strain>
    </source>
</reference>
<evidence type="ECO:0000256" key="1">
    <source>
        <dbReference type="SAM" id="Coils"/>
    </source>
</evidence>
<accession>A0A381E3D4</accession>